<sequence>MLVAKTHLRKPHGHEVPCRITAPTTWDHKYTRHEHPIRDVVEILSERGYLNLSIPVLVSFSLKGFWYAPVKVDKDSDFAPGSPCRVNSAGYLGSYAKVCSHPYYRDNLKAVDEGHFVNYTFNKEAGLTFTFDSLQTITKKAVLANHVNPRISFALFDIDFEDVHDECPGNVYGAFDRVAGIRWLTDRFKELLLTNDTGTT</sequence>
<gene>
    <name evidence="1" type="ORF">V5799_015905</name>
</gene>
<reference evidence="1 2" key="1">
    <citation type="journal article" date="2023" name="Arcadia Sci">
        <title>De novo assembly of a long-read Amblyomma americanum tick genome.</title>
        <authorList>
            <person name="Chou S."/>
            <person name="Poskanzer K.E."/>
            <person name="Rollins M."/>
            <person name="Thuy-Boun P.S."/>
        </authorList>
    </citation>
    <scope>NUCLEOTIDE SEQUENCE [LARGE SCALE GENOMIC DNA]</scope>
    <source>
        <strain evidence="1">F_SG_1</strain>
        <tissue evidence="1">Salivary glands</tissue>
    </source>
</reference>
<organism evidence="1 2">
    <name type="scientific">Amblyomma americanum</name>
    <name type="common">Lone star tick</name>
    <dbReference type="NCBI Taxonomy" id="6943"/>
    <lineage>
        <taxon>Eukaryota</taxon>
        <taxon>Metazoa</taxon>
        <taxon>Ecdysozoa</taxon>
        <taxon>Arthropoda</taxon>
        <taxon>Chelicerata</taxon>
        <taxon>Arachnida</taxon>
        <taxon>Acari</taxon>
        <taxon>Parasitiformes</taxon>
        <taxon>Ixodida</taxon>
        <taxon>Ixodoidea</taxon>
        <taxon>Ixodidae</taxon>
        <taxon>Amblyomminae</taxon>
        <taxon>Amblyomma</taxon>
    </lineage>
</organism>
<dbReference type="AlphaFoldDB" id="A0AAQ4F6I5"/>
<dbReference type="EMBL" id="JARKHS020006331">
    <property type="protein sequence ID" value="KAK8782754.1"/>
    <property type="molecule type" value="Genomic_DNA"/>
</dbReference>
<comment type="caution">
    <text evidence="1">The sequence shown here is derived from an EMBL/GenBank/DDBJ whole genome shotgun (WGS) entry which is preliminary data.</text>
</comment>
<name>A0AAQ4F6I5_AMBAM</name>
<proteinExistence type="predicted"/>
<accession>A0AAQ4F6I5</accession>
<evidence type="ECO:0000313" key="1">
    <source>
        <dbReference type="EMBL" id="KAK8782754.1"/>
    </source>
</evidence>
<keyword evidence="2" id="KW-1185">Reference proteome</keyword>
<protein>
    <submittedName>
        <fullName evidence="1">Uncharacterized protein</fullName>
    </submittedName>
</protein>
<dbReference type="Proteomes" id="UP001321473">
    <property type="component" value="Unassembled WGS sequence"/>
</dbReference>
<evidence type="ECO:0000313" key="2">
    <source>
        <dbReference type="Proteomes" id="UP001321473"/>
    </source>
</evidence>